<dbReference type="WBParaSite" id="nRc.2.0.1.t46983-RA">
    <property type="protein sequence ID" value="nRc.2.0.1.t46983-RA"/>
    <property type="gene ID" value="nRc.2.0.1.g46983"/>
</dbReference>
<accession>A0A915L983</accession>
<proteinExistence type="predicted"/>
<name>A0A915L983_ROMCU</name>
<reference evidence="2" key="1">
    <citation type="submission" date="2022-11" db="UniProtKB">
        <authorList>
            <consortium name="WormBaseParasite"/>
        </authorList>
    </citation>
    <scope>IDENTIFICATION</scope>
</reference>
<protein>
    <submittedName>
        <fullName evidence="2">Uncharacterized protein</fullName>
    </submittedName>
</protein>
<sequence>MSENLNIEQRCVICCWMRQDVKATEIHQKLVDVYGAEDIISVLLTYLQILSQLQLHPPHEHLGPYSQSGVSGVLG</sequence>
<dbReference type="AlphaFoldDB" id="A0A915L983"/>
<keyword evidence="1" id="KW-1185">Reference proteome</keyword>
<evidence type="ECO:0000313" key="2">
    <source>
        <dbReference type="WBParaSite" id="nRc.2.0.1.t46983-RA"/>
    </source>
</evidence>
<evidence type="ECO:0000313" key="1">
    <source>
        <dbReference type="Proteomes" id="UP000887565"/>
    </source>
</evidence>
<organism evidence="1 2">
    <name type="scientific">Romanomermis culicivorax</name>
    <name type="common">Nematode worm</name>
    <dbReference type="NCBI Taxonomy" id="13658"/>
    <lineage>
        <taxon>Eukaryota</taxon>
        <taxon>Metazoa</taxon>
        <taxon>Ecdysozoa</taxon>
        <taxon>Nematoda</taxon>
        <taxon>Enoplea</taxon>
        <taxon>Dorylaimia</taxon>
        <taxon>Mermithida</taxon>
        <taxon>Mermithoidea</taxon>
        <taxon>Mermithidae</taxon>
        <taxon>Romanomermis</taxon>
    </lineage>
</organism>
<dbReference type="Proteomes" id="UP000887565">
    <property type="component" value="Unplaced"/>
</dbReference>